<protein>
    <submittedName>
        <fullName evidence="1">Uncharacterized protein</fullName>
    </submittedName>
</protein>
<dbReference type="RefSeq" id="WP_157359550.1">
    <property type="nucleotide sequence ID" value="NZ_CP011371.1"/>
</dbReference>
<dbReference type="AlphaFoldDB" id="A0A0G3BKH2"/>
<evidence type="ECO:0000313" key="2">
    <source>
        <dbReference type="Proteomes" id="UP000035352"/>
    </source>
</evidence>
<reference evidence="1 2" key="1">
    <citation type="submission" date="2015-05" db="EMBL/GenBank/DDBJ databases">
        <authorList>
            <person name="Tang B."/>
            <person name="Yu Y."/>
        </authorList>
    </citation>
    <scope>NUCLEOTIDE SEQUENCE [LARGE SCALE GENOMIC DNA]</scope>
    <source>
        <strain evidence="1 2">DSM 7029</strain>
    </source>
</reference>
<organism evidence="1 2">
    <name type="scientific">Caldimonas brevitalea</name>
    <dbReference type="NCBI Taxonomy" id="413882"/>
    <lineage>
        <taxon>Bacteria</taxon>
        <taxon>Pseudomonadati</taxon>
        <taxon>Pseudomonadota</taxon>
        <taxon>Betaproteobacteria</taxon>
        <taxon>Burkholderiales</taxon>
        <taxon>Sphaerotilaceae</taxon>
        <taxon>Caldimonas</taxon>
    </lineage>
</organism>
<dbReference type="Proteomes" id="UP000035352">
    <property type="component" value="Chromosome"/>
</dbReference>
<name>A0A0G3BKH2_9BURK</name>
<keyword evidence="2" id="KW-1185">Reference proteome</keyword>
<dbReference type="STRING" id="413882.AAW51_0354"/>
<proteinExistence type="predicted"/>
<evidence type="ECO:0000313" key="1">
    <source>
        <dbReference type="EMBL" id="AKJ27045.1"/>
    </source>
</evidence>
<dbReference type="KEGG" id="pbh:AAW51_0354"/>
<sequence length="495" mass="53273">MATTMQSKAAMLTRHLCNPILAAVALAVVALPGAALTPVAAIDEAFRQKNWAEIERRSLRWAQEINPDVLEVQAMAAAGMTDEAIAAARKSQPWQHPRLLLAAADGSDLPTPRKLEIVKAAFAAAQADAIPSRSRVEGLAQVAIVFARLSADDSAHQAFEAAMANAKLNSRDGAYGILADGLVPVTGTTDAPMWMLDGVASQVGDLPASDEVRVHRALALGYFRVHQTKKANAQLAIALSGAQKLSERREKRVAVQSLARLALDNDELDFARRHGDLDELGVELAVYYARRNEQVKALAEIAKLGSGNLYVSPKQAAALTIINDAIERRATHTAMTYCAMLCQSLGTYEIKVRTRIGQLQAQEGQRDSAKANFLRAKELLPLDPQIAARDVLATLDLALAAEASGLHALAKEAVEAAVEQTMYVSLARRKAERPLSEARSSYALAELGDRAKATEMLLRAWSGTRDLADDYLGGKREKAETLLAIARAARVLAAR</sequence>
<gene>
    <name evidence="1" type="ORF">AAW51_0354</name>
</gene>
<dbReference type="EMBL" id="CP011371">
    <property type="protein sequence ID" value="AKJ27045.1"/>
    <property type="molecule type" value="Genomic_DNA"/>
</dbReference>
<accession>A0A0G3BKH2</accession>